<reference evidence="1 2" key="1">
    <citation type="submission" date="2018-08" db="EMBL/GenBank/DDBJ databases">
        <title>A genome reference for cultivated species of the human gut microbiota.</title>
        <authorList>
            <person name="Zou Y."/>
            <person name="Xue W."/>
            <person name="Luo G."/>
        </authorList>
    </citation>
    <scope>NUCLEOTIDE SEQUENCE [LARGE SCALE GENOMIC DNA]</scope>
    <source>
        <strain evidence="1 2">TF05-12AC</strain>
    </source>
</reference>
<name>A0A3E3IKQ4_9FIRM</name>
<organism evidence="1 2">
    <name type="scientific">Anaerotruncus colihominis</name>
    <dbReference type="NCBI Taxonomy" id="169435"/>
    <lineage>
        <taxon>Bacteria</taxon>
        <taxon>Bacillati</taxon>
        <taxon>Bacillota</taxon>
        <taxon>Clostridia</taxon>
        <taxon>Eubacteriales</taxon>
        <taxon>Oscillospiraceae</taxon>
        <taxon>Anaerotruncus</taxon>
    </lineage>
</organism>
<dbReference type="RefSeq" id="WP_117546522.1">
    <property type="nucleotide sequence ID" value="NZ_QVME01000004.1"/>
</dbReference>
<sequence length="70" mass="8109">MGKEQRKTNEQQCEPRFHLRPAFPEEAGLFYTLTPEEDEALGTVDSKPSKQLKRTSPLKSSMIKRINLEF</sequence>
<comment type="caution">
    <text evidence="1">The sequence shown here is derived from an EMBL/GenBank/DDBJ whole genome shotgun (WGS) entry which is preliminary data.</text>
</comment>
<accession>A0A3E3IKQ4</accession>
<gene>
    <name evidence="1" type="ORF">DXC40_09110</name>
</gene>
<dbReference type="AlphaFoldDB" id="A0A3E3IKQ4"/>
<dbReference type="EMBL" id="QVME01000004">
    <property type="protein sequence ID" value="RGE67646.1"/>
    <property type="molecule type" value="Genomic_DNA"/>
</dbReference>
<evidence type="ECO:0000313" key="1">
    <source>
        <dbReference type="EMBL" id="RGE67646.1"/>
    </source>
</evidence>
<protein>
    <submittedName>
        <fullName evidence="1">Uncharacterized protein</fullName>
    </submittedName>
</protein>
<proteinExistence type="predicted"/>
<evidence type="ECO:0000313" key="2">
    <source>
        <dbReference type="Proteomes" id="UP000260828"/>
    </source>
</evidence>
<dbReference type="Proteomes" id="UP000260828">
    <property type="component" value="Unassembled WGS sequence"/>
</dbReference>